<dbReference type="Pfam" id="PF13193">
    <property type="entry name" value="AMP-binding_C"/>
    <property type="match status" value="1"/>
</dbReference>
<protein>
    <submittedName>
        <fullName evidence="9">Amino acid adenylation domain-containing protein</fullName>
    </submittedName>
</protein>
<dbReference type="GO" id="GO:0044550">
    <property type="term" value="P:secondary metabolite biosynthetic process"/>
    <property type="evidence" value="ECO:0007669"/>
    <property type="project" value="UniProtKB-ARBA"/>
</dbReference>
<dbReference type="Proteomes" id="UP000323664">
    <property type="component" value="Unassembled WGS sequence"/>
</dbReference>
<name>A0A5M9WKK5_PAEAM</name>
<evidence type="ECO:0000259" key="8">
    <source>
        <dbReference type="PROSITE" id="PS50075"/>
    </source>
</evidence>
<dbReference type="EMBL" id="RIAS01000001">
    <property type="protein sequence ID" value="KAA8782350.1"/>
    <property type="molecule type" value="Genomic_DNA"/>
</dbReference>
<dbReference type="InterPro" id="IPR006162">
    <property type="entry name" value="Ppantetheine_attach_site"/>
</dbReference>
<dbReference type="Gene3D" id="1.10.1200.10">
    <property type="entry name" value="ACP-like"/>
    <property type="match status" value="1"/>
</dbReference>
<accession>A0A5M9WKK5</accession>
<dbReference type="GO" id="GO:0008610">
    <property type="term" value="P:lipid biosynthetic process"/>
    <property type="evidence" value="ECO:0007669"/>
    <property type="project" value="UniProtKB-ARBA"/>
</dbReference>
<dbReference type="InterPro" id="IPR009081">
    <property type="entry name" value="PP-bd_ACP"/>
</dbReference>
<evidence type="ECO:0000256" key="6">
    <source>
        <dbReference type="ARBA" id="ARBA00023194"/>
    </source>
</evidence>
<keyword evidence="6" id="KW-0045">Antibiotic biosynthesis</keyword>
<keyword evidence="3" id="KW-0596">Phosphopantetheine</keyword>
<keyword evidence="5" id="KW-0436">Ligase</keyword>
<dbReference type="InterPro" id="IPR023213">
    <property type="entry name" value="CAT-like_dom_sf"/>
</dbReference>
<dbReference type="FunFam" id="3.40.50.12780:FF:000012">
    <property type="entry name" value="Non-ribosomal peptide synthetase"/>
    <property type="match status" value="1"/>
</dbReference>
<dbReference type="InterPro" id="IPR000873">
    <property type="entry name" value="AMP-dep_synth/lig_dom"/>
</dbReference>
<dbReference type="GO" id="GO:0016874">
    <property type="term" value="F:ligase activity"/>
    <property type="evidence" value="ECO:0007669"/>
    <property type="project" value="UniProtKB-KW"/>
</dbReference>
<evidence type="ECO:0000313" key="10">
    <source>
        <dbReference type="Proteomes" id="UP000323664"/>
    </source>
</evidence>
<dbReference type="Gene3D" id="3.30.559.10">
    <property type="entry name" value="Chloramphenicol acetyltransferase-like domain"/>
    <property type="match status" value="1"/>
</dbReference>
<reference evidence="9 10" key="1">
    <citation type="journal article" date="2019" name="J. Ind. Microbiol. Biotechnol.">
        <title>Paenibacillus amylolyticus 27C64 has a diverse set of carbohydrate-active enzymes and complete pectin deconstruction system.</title>
        <authorList>
            <person name="Keggi C."/>
            <person name="Doran-Peterson J."/>
        </authorList>
    </citation>
    <scope>NUCLEOTIDE SEQUENCE [LARGE SCALE GENOMIC DNA]</scope>
    <source>
        <strain evidence="9 10">27C64</strain>
    </source>
</reference>
<dbReference type="PROSITE" id="PS00012">
    <property type="entry name" value="PHOSPHOPANTETHEINE"/>
    <property type="match status" value="1"/>
</dbReference>
<dbReference type="AlphaFoldDB" id="A0A5M9WKK5"/>
<dbReference type="FunFam" id="3.40.50.980:FF:000002">
    <property type="entry name" value="Enterobactin synthetase component F"/>
    <property type="match status" value="1"/>
</dbReference>
<dbReference type="Pfam" id="PF00668">
    <property type="entry name" value="Condensation"/>
    <property type="match status" value="1"/>
</dbReference>
<evidence type="ECO:0000256" key="5">
    <source>
        <dbReference type="ARBA" id="ARBA00022598"/>
    </source>
</evidence>
<dbReference type="PANTHER" id="PTHR45527:SF14">
    <property type="entry name" value="PLIPASTATIN SYNTHASE SUBUNIT B"/>
    <property type="match status" value="1"/>
</dbReference>
<dbReference type="FunFam" id="3.30.300.30:FF:000010">
    <property type="entry name" value="Enterobactin synthetase component F"/>
    <property type="match status" value="1"/>
</dbReference>
<proteinExistence type="inferred from homology"/>
<dbReference type="GO" id="GO:0031177">
    <property type="term" value="F:phosphopantetheine binding"/>
    <property type="evidence" value="ECO:0007669"/>
    <property type="project" value="InterPro"/>
</dbReference>
<dbReference type="FunFam" id="3.40.50.980:FF:000001">
    <property type="entry name" value="Non-ribosomal peptide synthetase"/>
    <property type="match status" value="1"/>
</dbReference>
<dbReference type="PROSITE" id="PS50075">
    <property type="entry name" value="CARRIER"/>
    <property type="match status" value="1"/>
</dbReference>
<evidence type="ECO:0000256" key="3">
    <source>
        <dbReference type="ARBA" id="ARBA00022450"/>
    </source>
</evidence>
<feature type="domain" description="Carrier" evidence="8">
    <location>
        <begin position="583"/>
        <end position="658"/>
    </location>
</feature>
<dbReference type="CDD" id="cd17643">
    <property type="entry name" value="A_NRPS_Cytc1-like"/>
    <property type="match status" value="1"/>
</dbReference>
<dbReference type="InterPro" id="IPR010071">
    <property type="entry name" value="AA_adenyl_dom"/>
</dbReference>
<dbReference type="SUPFAM" id="SSF52777">
    <property type="entry name" value="CoA-dependent acyltransferases"/>
    <property type="match status" value="1"/>
</dbReference>
<evidence type="ECO:0000313" key="9">
    <source>
        <dbReference type="EMBL" id="KAA8782350.1"/>
    </source>
</evidence>
<sequence>MRSQIFLSCVWNTTRMCTEWRPSRGFLNSISPCWKGLLSIKLSSLNTMPDTERRMLLEQFNDTKTTYPLEATLVSLFEEQAERCSARIALRYQHTEMTYATLNSKANRLAIFLRQEGVKPNQVVGILFSRSPGMVISILAVLKAGGAYMPIDPEYPKERIQYMLEDSKAQFCITEEQELLPEEVSIKAIVPDLLDDDGIEGIYATNPKLVNQPSDLAYIIYTSGSTGKPKGVMIEHSNVVRLLFNDRNLFDFTKEDVWTLFHSFCFDFSVWEMYGALLYGARLIIVPLNVTREPAQFLSLLQKEQVTILNQTPTAFYRIAKLEIQSDSHTPLAVRKVIFGGEALQPIQLLEWKKKYPQTQLINMYGITETTVHVTYKEMEWGDIQGKTSNIGKPIPTLQIYILDEQRELVPIGVEGEIYVGGEGLARGYLNREELTAERFVPHPFAASQRLYRTGDLARWQMNGELEYLGRIDHQVKIRGFRIELGEIESRLLEIDGVQQAVVTVREGDTGESVLCAYYVSDRFQQSKDLRTRLSQHLPQYMLPAHYIQMKTLPMTLSNKVDTRALPAPSNSVTPTDVTDLVMPSHELEWQMLNIWQEMLDNRNLGVECDYFELGGDSIRVIELISRMNRELGLHIQISDMYDYPTIRKLARHRSALHAPDNVRNEIEMELLQMRTEWLANPALRALLPSDVEDVYPMSDIQQGMVFHYMKNEGLGVYHDQFIYQIHGHRIQVLNFQTVMNELISRHPILRTGFNISDFPVPVQYSCERIDFEIQEVVLEHRDTESIEQEIRNYMELDRKRPFDIEHAPLWRLVIFNSTEESYVGWIFHHAILDGWSVAVFMSELLNLYGALKGGEVSA</sequence>
<evidence type="ECO:0000256" key="7">
    <source>
        <dbReference type="ARBA" id="ARBA00023268"/>
    </source>
</evidence>
<dbReference type="InterPro" id="IPR020459">
    <property type="entry name" value="AMP-binding"/>
</dbReference>
<dbReference type="Pfam" id="PF00550">
    <property type="entry name" value="PP-binding"/>
    <property type="match status" value="1"/>
</dbReference>
<dbReference type="PANTHER" id="PTHR45527">
    <property type="entry name" value="NONRIBOSOMAL PEPTIDE SYNTHETASE"/>
    <property type="match status" value="1"/>
</dbReference>
<dbReference type="InterPro" id="IPR036736">
    <property type="entry name" value="ACP-like_sf"/>
</dbReference>
<dbReference type="PROSITE" id="PS00455">
    <property type="entry name" value="AMP_BINDING"/>
    <property type="match status" value="1"/>
</dbReference>
<dbReference type="GO" id="GO:0043041">
    <property type="term" value="P:amino acid activation for nonribosomal peptide biosynthetic process"/>
    <property type="evidence" value="ECO:0007669"/>
    <property type="project" value="TreeGrafter"/>
</dbReference>
<dbReference type="InterPro" id="IPR020806">
    <property type="entry name" value="PKS_PP-bd"/>
</dbReference>
<evidence type="ECO:0000256" key="4">
    <source>
        <dbReference type="ARBA" id="ARBA00022553"/>
    </source>
</evidence>
<evidence type="ECO:0000256" key="1">
    <source>
        <dbReference type="ARBA" id="ARBA00001957"/>
    </source>
</evidence>
<dbReference type="SUPFAM" id="SSF47336">
    <property type="entry name" value="ACP-like"/>
    <property type="match status" value="1"/>
</dbReference>
<keyword evidence="4" id="KW-0597">Phosphoprotein</keyword>
<dbReference type="SUPFAM" id="SSF56801">
    <property type="entry name" value="Acetyl-CoA synthetase-like"/>
    <property type="match status" value="1"/>
</dbReference>
<dbReference type="Pfam" id="PF00501">
    <property type="entry name" value="AMP-binding"/>
    <property type="match status" value="1"/>
</dbReference>
<comment type="cofactor">
    <cofactor evidence="1">
        <name>pantetheine 4'-phosphate</name>
        <dbReference type="ChEBI" id="CHEBI:47942"/>
    </cofactor>
</comment>
<dbReference type="Gene3D" id="3.40.50.12780">
    <property type="entry name" value="N-terminal domain of ligase-like"/>
    <property type="match status" value="1"/>
</dbReference>
<dbReference type="FunFam" id="2.30.38.10:FF:000001">
    <property type="entry name" value="Non-ribosomal peptide synthetase PvdI"/>
    <property type="match status" value="1"/>
</dbReference>
<dbReference type="InterPro" id="IPR025110">
    <property type="entry name" value="AMP-bd_C"/>
</dbReference>
<dbReference type="Gene3D" id="3.30.300.30">
    <property type="match status" value="1"/>
</dbReference>
<evidence type="ECO:0000256" key="2">
    <source>
        <dbReference type="ARBA" id="ARBA00006432"/>
    </source>
</evidence>
<comment type="caution">
    <text evidence="9">The sequence shown here is derived from an EMBL/GenBank/DDBJ whole genome shotgun (WGS) entry which is preliminary data.</text>
</comment>
<organism evidence="9 10">
    <name type="scientific">Paenibacillus amylolyticus</name>
    <dbReference type="NCBI Taxonomy" id="1451"/>
    <lineage>
        <taxon>Bacteria</taxon>
        <taxon>Bacillati</taxon>
        <taxon>Bacillota</taxon>
        <taxon>Bacilli</taxon>
        <taxon>Bacillales</taxon>
        <taxon>Paenibacillaceae</taxon>
        <taxon>Paenibacillus</taxon>
    </lineage>
</organism>
<dbReference type="GO" id="GO:0017000">
    <property type="term" value="P:antibiotic biosynthetic process"/>
    <property type="evidence" value="ECO:0007669"/>
    <property type="project" value="UniProtKB-KW"/>
</dbReference>
<gene>
    <name evidence="9" type="ORF">EC604_00625</name>
</gene>
<dbReference type="InterPro" id="IPR042099">
    <property type="entry name" value="ANL_N_sf"/>
</dbReference>
<dbReference type="InterPro" id="IPR001242">
    <property type="entry name" value="Condensation_dom"/>
</dbReference>
<dbReference type="PRINTS" id="PR00154">
    <property type="entry name" value="AMPBINDING"/>
</dbReference>
<dbReference type="InterPro" id="IPR020845">
    <property type="entry name" value="AMP-binding_CS"/>
</dbReference>
<dbReference type="GO" id="GO:0005829">
    <property type="term" value="C:cytosol"/>
    <property type="evidence" value="ECO:0007669"/>
    <property type="project" value="TreeGrafter"/>
</dbReference>
<comment type="similarity">
    <text evidence="2">Belongs to the ATP-dependent AMP-binding enzyme family.</text>
</comment>
<dbReference type="InterPro" id="IPR045851">
    <property type="entry name" value="AMP-bd_C_sf"/>
</dbReference>
<dbReference type="SMART" id="SM00823">
    <property type="entry name" value="PKS_PP"/>
    <property type="match status" value="1"/>
</dbReference>
<keyword evidence="7" id="KW-0511">Multifunctional enzyme</keyword>
<dbReference type="NCBIfam" id="TIGR01733">
    <property type="entry name" value="AA-adenyl-dom"/>
    <property type="match status" value="1"/>
</dbReference>